<dbReference type="PATRIC" id="fig|1382798.3.peg.1249"/>
<comment type="caution">
    <text evidence="2">The sequence shown here is derived from an EMBL/GenBank/DDBJ whole genome shotgun (WGS) entry which is preliminary data.</text>
</comment>
<dbReference type="Proteomes" id="UP000032361">
    <property type="component" value="Unassembled WGS sequence"/>
</dbReference>
<accession>A0A0D7VY95</accession>
<dbReference type="EMBL" id="JTDV01000013">
    <property type="protein sequence ID" value="KJD31749.1"/>
    <property type="molecule type" value="Genomic_DNA"/>
</dbReference>
<dbReference type="AlphaFoldDB" id="A0A0D7VY95"/>
<dbReference type="OrthoDB" id="1453319at2"/>
<evidence type="ECO:0000256" key="1">
    <source>
        <dbReference type="SAM" id="Phobius"/>
    </source>
</evidence>
<dbReference type="STRING" id="1382798.PK35_13440"/>
<keyword evidence="3" id="KW-1185">Reference proteome</keyword>
<feature type="transmembrane region" description="Helical" evidence="1">
    <location>
        <begin position="34"/>
        <end position="56"/>
    </location>
</feature>
<sequence>MKIFTYVISILALGLVIFNITKVDVDAPFTGESMIALITIVAGLCAILLMTILRISKQIEKKVKEKK</sequence>
<keyword evidence="1" id="KW-0472">Membrane</keyword>
<evidence type="ECO:0000313" key="3">
    <source>
        <dbReference type="Proteomes" id="UP000032361"/>
    </source>
</evidence>
<evidence type="ECO:0000313" key="2">
    <source>
        <dbReference type="EMBL" id="KJD31749.1"/>
    </source>
</evidence>
<reference evidence="2 3" key="1">
    <citation type="journal article" date="2015" name="Antonie Van Leeuwenhoek">
        <title>Tamlana nanhaiensis sp. nov., isolated from surface seawater collected from the South China Sea.</title>
        <authorList>
            <person name="Liu X."/>
            <person name="Lai Q."/>
            <person name="Du Y."/>
            <person name="Li G."/>
            <person name="Sun F."/>
            <person name="Shao Z."/>
        </authorList>
    </citation>
    <scope>NUCLEOTIDE SEQUENCE [LARGE SCALE GENOMIC DNA]</scope>
    <source>
        <strain evidence="2 3">FHC16</strain>
    </source>
</reference>
<gene>
    <name evidence="2" type="ORF">PK35_13440</name>
</gene>
<keyword evidence="1" id="KW-0812">Transmembrane</keyword>
<organism evidence="2 3">
    <name type="scientific">Neotamlana nanhaiensis</name>
    <dbReference type="NCBI Taxonomy" id="1382798"/>
    <lineage>
        <taxon>Bacteria</taxon>
        <taxon>Pseudomonadati</taxon>
        <taxon>Bacteroidota</taxon>
        <taxon>Flavobacteriia</taxon>
        <taxon>Flavobacteriales</taxon>
        <taxon>Flavobacteriaceae</taxon>
        <taxon>Neotamlana</taxon>
    </lineage>
</organism>
<dbReference type="RefSeq" id="WP_044627071.1">
    <property type="nucleotide sequence ID" value="NZ_JTDV01000013.1"/>
</dbReference>
<keyword evidence="1" id="KW-1133">Transmembrane helix</keyword>
<proteinExistence type="predicted"/>
<protein>
    <submittedName>
        <fullName evidence="2">Uncharacterized protein</fullName>
    </submittedName>
</protein>
<name>A0A0D7VY95_9FLAO</name>